<dbReference type="SUPFAM" id="SSF56645">
    <property type="entry name" value="Acyl-CoA dehydrogenase NM domain-like"/>
    <property type="match status" value="1"/>
</dbReference>
<evidence type="ECO:0000256" key="3">
    <source>
        <dbReference type="ARBA" id="ARBA00022630"/>
    </source>
</evidence>
<proteinExistence type="inferred from homology"/>
<accession>A0ABW0B4E7</accession>
<evidence type="ECO:0000256" key="2">
    <source>
        <dbReference type="ARBA" id="ARBA00009347"/>
    </source>
</evidence>
<evidence type="ECO:0000256" key="4">
    <source>
        <dbReference type="ARBA" id="ARBA00022827"/>
    </source>
</evidence>
<reference evidence="10" key="1">
    <citation type="journal article" date="2019" name="Int. J. Syst. Evol. Microbiol.">
        <title>The Global Catalogue of Microorganisms (GCM) 10K type strain sequencing project: providing services to taxonomists for standard genome sequencing and annotation.</title>
        <authorList>
            <consortium name="The Broad Institute Genomics Platform"/>
            <consortium name="The Broad Institute Genome Sequencing Center for Infectious Disease"/>
            <person name="Wu L."/>
            <person name="Ma J."/>
        </authorList>
    </citation>
    <scope>NUCLEOTIDE SEQUENCE [LARGE SCALE GENOMIC DNA]</scope>
    <source>
        <strain evidence="10">CGMCC 4.1721</strain>
    </source>
</reference>
<dbReference type="GO" id="GO:0016491">
    <property type="term" value="F:oxidoreductase activity"/>
    <property type="evidence" value="ECO:0007669"/>
    <property type="project" value="UniProtKB-KW"/>
</dbReference>
<evidence type="ECO:0000256" key="1">
    <source>
        <dbReference type="ARBA" id="ARBA00001974"/>
    </source>
</evidence>
<dbReference type="InterPro" id="IPR009100">
    <property type="entry name" value="AcylCoA_DH/oxidase_NM_dom_sf"/>
</dbReference>
<keyword evidence="5 9" id="KW-0560">Oxidoreductase</keyword>
<keyword evidence="4 5" id="KW-0274">FAD</keyword>
<feature type="domain" description="Acyl-CoA dehydrogenase/oxidase C-terminal" evidence="6">
    <location>
        <begin position="229"/>
        <end position="370"/>
    </location>
</feature>
<keyword evidence="10" id="KW-1185">Reference proteome</keyword>
<dbReference type="Pfam" id="PF02771">
    <property type="entry name" value="Acyl-CoA_dh_N"/>
    <property type="match status" value="1"/>
</dbReference>
<dbReference type="InterPro" id="IPR046373">
    <property type="entry name" value="Acyl-CoA_Oxase/DH_mid-dom_sf"/>
</dbReference>
<organism evidence="9 10">
    <name type="scientific">Streptomyces mutomycini</name>
    <dbReference type="NCBI Taxonomy" id="284036"/>
    <lineage>
        <taxon>Bacteria</taxon>
        <taxon>Bacillati</taxon>
        <taxon>Actinomycetota</taxon>
        <taxon>Actinomycetes</taxon>
        <taxon>Kitasatosporales</taxon>
        <taxon>Streptomycetaceae</taxon>
        <taxon>Streptomyces</taxon>
    </lineage>
</organism>
<dbReference type="Pfam" id="PF00441">
    <property type="entry name" value="Acyl-CoA_dh_1"/>
    <property type="match status" value="1"/>
</dbReference>
<sequence>MTSRLTDRQMQTWASFREFADAFIAPEAGTADERQVLSRDLIKELGSAGWLSSLLPEEWGGSSLDMVSYGLMAEEMGRTCQNVRNFVACADMVSHSIWKWGTQEQKDRWLRSIRSGEAIAAFALTEPKVGSDAKSVETQARADGSDIVLRGVKKWISFGEIADVFLVFAQYEGRHTAFLVERETPGLRIGALQGLLGLRGSSLGEITFDDCRIPASSMVGQPGSGLVFVASTALDIGRYSTAWGCVGLAQACLEEASAYARKREQYGTAIIDHQLVQRMLADMLTGATASRLMCLEAGSVKDAGGMDAVNRTLMAKYFASTTANRVAADAVQVLGAYGIGGDSPVGRLFRDAKVMEIIEGTTQLHQSMLGDWSGNVAHPAAAGRTV</sequence>
<evidence type="ECO:0000313" key="10">
    <source>
        <dbReference type="Proteomes" id="UP001596208"/>
    </source>
</evidence>
<evidence type="ECO:0000256" key="5">
    <source>
        <dbReference type="RuleBase" id="RU362125"/>
    </source>
</evidence>
<keyword evidence="3 5" id="KW-0285">Flavoprotein</keyword>
<dbReference type="PANTHER" id="PTHR43884:SF12">
    <property type="entry name" value="ISOVALERYL-COA DEHYDROGENASE, MITOCHONDRIAL-RELATED"/>
    <property type="match status" value="1"/>
</dbReference>
<evidence type="ECO:0000259" key="6">
    <source>
        <dbReference type="Pfam" id="PF00441"/>
    </source>
</evidence>
<dbReference type="RefSeq" id="WP_031096900.1">
    <property type="nucleotide sequence ID" value="NZ_JBFADZ010000010.1"/>
</dbReference>
<name>A0ABW0B4E7_9ACTN</name>
<dbReference type="Proteomes" id="UP001596208">
    <property type="component" value="Unassembled WGS sequence"/>
</dbReference>
<feature type="domain" description="Acyl-CoA oxidase/dehydrogenase middle" evidence="7">
    <location>
        <begin position="121"/>
        <end position="211"/>
    </location>
</feature>
<gene>
    <name evidence="9" type="ORF">ACFPRK_14915</name>
</gene>
<evidence type="ECO:0000259" key="7">
    <source>
        <dbReference type="Pfam" id="PF02770"/>
    </source>
</evidence>
<dbReference type="PANTHER" id="PTHR43884">
    <property type="entry name" value="ACYL-COA DEHYDROGENASE"/>
    <property type="match status" value="1"/>
</dbReference>
<dbReference type="SUPFAM" id="SSF47203">
    <property type="entry name" value="Acyl-CoA dehydrogenase C-terminal domain-like"/>
    <property type="match status" value="1"/>
</dbReference>
<dbReference type="Pfam" id="PF02770">
    <property type="entry name" value="Acyl-CoA_dh_M"/>
    <property type="match status" value="1"/>
</dbReference>
<dbReference type="Gene3D" id="1.10.540.10">
    <property type="entry name" value="Acyl-CoA dehydrogenase/oxidase, N-terminal domain"/>
    <property type="match status" value="1"/>
</dbReference>
<evidence type="ECO:0000259" key="8">
    <source>
        <dbReference type="Pfam" id="PF02771"/>
    </source>
</evidence>
<dbReference type="Gene3D" id="1.20.140.10">
    <property type="entry name" value="Butyryl-CoA Dehydrogenase, subunit A, domain 3"/>
    <property type="match status" value="1"/>
</dbReference>
<dbReference type="InterPro" id="IPR036250">
    <property type="entry name" value="AcylCo_DH-like_C"/>
</dbReference>
<comment type="cofactor">
    <cofactor evidence="1 5">
        <name>FAD</name>
        <dbReference type="ChEBI" id="CHEBI:57692"/>
    </cofactor>
</comment>
<dbReference type="PIRSF" id="PIRSF016578">
    <property type="entry name" value="HsaA"/>
    <property type="match status" value="1"/>
</dbReference>
<dbReference type="EMBL" id="JBHSKI010000006">
    <property type="protein sequence ID" value="MFC5171882.1"/>
    <property type="molecule type" value="Genomic_DNA"/>
</dbReference>
<dbReference type="InterPro" id="IPR037069">
    <property type="entry name" value="AcylCoA_DH/ox_N_sf"/>
</dbReference>
<protein>
    <submittedName>
        <fullName evidence="9">Acyl-CoA dehydrogenase family protein</fullName>
        <ecNumber evidence="9">1.-.-.-</ecNumber>
    </submittedName>
</protein>
<dbReference type="InterPro" id="IPR013786">
    <property type="entry name" value="AcylCoA_DH/ox_N"/>
</dbReference>
<comment type="caution">
    <text evidence="9">The sequence shown here is derived from an EMBL/GenBank/DDBJ whole genome shotgun (WGS) entry which is preliminary data.</text>
</comment>
<dbReference type="InterPro" id="IPR009075">
    <property type="entry name" value="AcylCo_DH/oxidase_C"/>
</dbReference>
<feature type="domain" description="Acyl-CoA dehydrogenase/oxidase N-terminal" evidence="8">
    <location>
        <begin position="6"/>
        <end position="117"/>
    </location>
</feature>
<dbReference type="Gene3D" id="2.40.110.10">
    <property type="entry name" value="Butyryl-CoA Dehydrogenase, subunit A, domain 2"/>
    <property type="match status" value="1"/>
</dbReference>
<evidence type="ECO:0000313" key="9">
    <source>
        <dbReference type="EMBL" id="MFC5171882.1"/>
    </source>
</evidence>
<dbReference type="InterPro" id="IPR006091">
    <property type="entry name" value="Acyl-CoA_Oxase/DH_mid-dom"/>
</dbReference>
<comment type="similarity">
    <text evidence="2 5">Belongs to the acyl-CoA dehydrogenase family.</text>
</comment>
<dbReference type="EC" id="1.-.-.-" evidence="9"/>